<comment type="caution">
    <text evidence="1">The sequence shown here is derived from an EMBL/GenBank/DDBJ whole genome shotgun (WGS) entry which is preliminary data.</text>
</comment>
<dbReference type="AlphaFoldDB" id="A0A3E0I7S9"/>
<proteinExistence type="predicted"/>
<accession>A0A3E0I7S9</accession>
<keyword evidence="2" id="KW-1185">Reference proteome</keyword>
<gene>
    <name evidence="1" type="ORF">C7448_102222</name>
</gene>
<reference evidence="1 2" key="1">
    <citation type="submission" date="2018-08" db="EMBL/GenBank/DDBJ databases">
        <title>Genomic Encyclopedia of Type Strains, Phase IV (KMG-IV): sequencing the most valuable type-strain genomes for metagenomic binning, comparative biology and taxonomic classification.</title>
        <authorList>
            <person name="Goeker M."/>
        </authorList>
    </citation>
    <scope>NUCLEOTIDE SEQUENCE [LARGE SCALE GENOMIC DNA]</scope>
    <source>
        <strain evidence="1 2">DSM 18841</strain>
    </source>
</reference>
<name>A0A3E0I7S9_9FLAO</name>
<sequence>MVEVFRTSVQSVEEETLLLDKLQKEFSYYKINFDLEGCDNILRIESIDNIIDPNPTIKLVRYYGFDIEVLEDVVVKDKTVVES</sequence>
<protein>
    <submittedName>
        <fullName evidence="1">Uncharacterized protein</fullName>
    </submittedName>
</protein>
<dbReference type="OrthoDB" id="1036397at2"/>
<dbReference type="Proteomes" id="UP000256884">
    <property type="component" value="Unassembled WGS sequence"/>
</dbReference>
<organism evidence="1 2">
    <name type="scientific">Tenacibaculum gallaicum</name>
    <dbReference type="NCBI Taxonomy" id="561505"/>
    <lineage>
        <taxon>Bacteria</taxon>
        <taxon>Pseudomonadati</taxon>
        <taxon>Bacteroidota</taxon>
        <taxon>Flavobacteriia</taxon>
        <taxon>Flavobacteriales</taxon>
        <taxon>Flavobacteriaceae</taxon>
        <taxon>Tenacibaculum</taxon>
    </lineage>
</organism>
<evidence type="ECO:0000313" key="1">
    <source>
        <dbReference type="EMBL" id="REH54699.1"/>
    </source>
</evidence>
<dbReference type="EMBL" id="QUNS01000002">
    <property type="protein sequence ID" value="REH54699.1"/>
    <property type="molecule type" value="Genomic_DNA"/>
</dbReference>
<evidence type="ECO:0000313" key="2">
    <source>
        <dbReference type="Proteomes" id="UP000256884"/>
    </source>
</evidence>
<dbReference type="RefSeq" id="WP_115900349.1">
    <property type="nucleotide sequence ID" value="NZ_QUNS01000002.1"/>
</dbReference>